<gene>
    <name evidence="2" type="ORF">PV327_005440</name>
</gene>
<feature type="region of interest" description="Disordered" evidence="1">
    <location>
        <begin position="87"/>
        <end position="129"/>
    </location>
</feature>
<evidence type="ECO:0000256" key="1">
    <source>
        <dbReference type="SAM" id="MobiDB-lite"/>
    </source>
</evidence>
<comment type="caution">
    <text evidence="2">The sequence shown here is derived from an EMBL/GenBank/DDBJ whole genome shotgun (WGS) entry which is preliminary data.</text>
</comment>
<feature type="region of interest" description="Disordered" evidence="1">
    <location>
        <begin position="36"/>
        <end position="69"/>
    </location>
</feature>
<accession>A0AA39KZU1</accession>
<feature type="compositionally biased region" description="Acidic residues" evidence="1">
    <location>
        <begin position="54"/>
        <end position="67"/>
    </location>
</feature>
<dbReference type="AlphaFoldDB" id="A0AA39KZU1"/>
<sequence>MTIGQTENIVVLRVDHLLSNLPSDITFEICSSSPVNPDDHEHLTESNSHGEAVDNCDEDDNGIDGDESNINGQYIKAERVTSGIHFLTDQENDRTPDNVTPKSEANDNEPEIRKQDGENGSGIHAHIYTPTREASMNLEKIEKLKNKKKTINVVLQAAGISHSKRRFSSLQVVRRSFTIANTMVSTQI</sequence>
<protein>
    <submittedName>
        <fullName evidence="2">Uncharacterized protein</fullName>
    </submittedName>
</protein>
<dbReference type="EMBL" id="JAQQBR010000003">
    <property type="protein sequence ID" value="KAK0179712.1"/>
    <property type="molecule type" value="Genomic_DNA"/>
</dbReference>
<organism evidence="2 3">
    <name type="scientific">Microctonus hyperodae</name>
    <name type="common">Parasitoid wasp</name>
    <dbReference type="NCBI Taxonomy" id="165561"/>
    <lineage>
        <taxon>Eukaryota</taxon>
        <taxon>Metazoa</taxon>
        <taxon>Ecdysozoa</taxon>
        <taxon>Arthropoda</taxon>
        <taxon>Hexapoda</taxon>
        <taxon>Insecta</taxon>
        <taxon>Pterygota</taxon>
        <taxon>Neoptera</taxon>
        <taxon>Endopterygota</taxon>
        <taxon>Hymenoptera</taxon>
        <taxon>Apocrita</taxon>
        <taxon>Ichneumonoidea</taxon>
        <taxon>Braconidae</taxon>
        <taxon>Euphorinae</taxon>
        <taxon>Microctonus</taxon>
    </lineage>
</organism>
<reference evidence="2" key="1">
    <citation type="journal article" date="2023" name="bioRxiv">
        <title>Scaffold-level genome assemblies of two parasitoid biocontrol wasps reveal the parthenogenesis mechanism and an associated novel virus.</title>
        <authorList>
            <person name="Inwood S."/>
            <person name="Skelly J."/>
            <person name="Guhlin J."/>
            <person name="Harrop T."/>
            <person name="Goldson S."/>
            <person name="Dearden P."/>
        </authorList>
    </citation>
    <scope>NUCLEOTIDE SEQUENCE</scope>
    <source>
        <strain evidence="2">Lincoln</strain>
        <tissue evidence="2">Whole body</tissue>
    </source>
</reference>
<reference evidence="2" key="2">
    <citation type="submission" date="2023-03" db="EMBL/GenBank/DDBJ databases">
        <authorList>
            <person name="Inwood S.N."/>
            <person name="Skelly J.G."/>
            <person name="Guhlin J."/>
            <person name="Harrop T.W.R."/>
            <person name="Goldson S.G."/>
            <person name="Dearden P.K."/>
        </authorList>
    </citation>
    <scope>NUCLEOTIDE SEQUENCE</scope>
    <source>
        <strain evidence="2">Lincoln</strain>
        <tissue evidence="2">Whole body</tissue>
    </source>
</reference>
<evidence type="ECO:0000313" key="2">
    <source>
        <dbReference type="EMBL" id="KAK0179712.1"/>
    </source>
</evidence>
<keyword evidence="3" id="KW-1185">Reference proteome</keyword>
<name>A0AA39KZU1_MICHY</name>
<dbReference type="Proteomes" id="UP001168972">
    <property type="component" value="Unassembled WGS sequence"/>
</dbReference>
<proteinExistence type="predicted"/>
<evidence type="ECO:0000313" key="3">
    <source>
        <dbReference type="Proteomes" id="UP001168972"/>
    </source>
</evidence>